<evidence type="ECO:0000256" key="2">
    <source>
        <dbReference type="SAM" id="MobiDB-lite"/>
    </source>
</evidence>
<sequence length="253" mass="27863">VVVTSWLVAAAAAADAEDTPQITPMKDESEQSKEDLEKVKETLKELNKMVEKKIKENDDEDHKLLKEVMAIDLGPKSNETTVETDNKAGNVIGGDIALNPQQAAALVKGTRKKREEGIEDAIATNVEGNEQARIKRASLFDIPQFVSSLAKEFEDFVQAPLASPQTSSKVEKGIPMHDEANAIEADSPSDPPVVLRAKRGYQTNPKYAWDPTKPIPYFFDPAFPQSRIPAVRQGIAFWQNNTCLDFVEDANGD</sequence>
<feature type="domain" description="Peptidase M12A" evidence="4">
    <location>
        <begin position="196"/>
        <end position="253"/>
    </location>
</feature>
<evidence type="ECO:0000256" key="3">
    <source>
        <dbReference type="SAM" id="SignalP"/>
    </source>
</evidence>
<keyword evidence="6" id="KW-1185">Reference proteome</keyword>
<dbReference type="InterPro" id="IPR024079">
    <property type="entry name" value="MetalloPept_cat_dom_sf"/>
</dbReference>
<comment type="caution">
    <text evidence="1">Lacks conserved residue(s) required for the propagation of feature annotation.</text>
</comment>
<accession>A0AAN5C9F9</accession>
<dbReference type="SUPFAM" id="SSF55486">
    <property type="entry name" value="Metalloproteases ('zincins'), catalytic domain"/>
    <property type="match status" value="1"/>
</dbReference>
<evidence type="ECO:0000313" key="5">
    <source>
        <dbReference type="EMBL" id="GMR35645.1"/>
    </source>
</evidence>
<proteinExistence type="predicted"/>
<name>A0AAN5C9F9_9BILA</name>
<dbReference type="PROSITE" id="PS51864">
    <property type="entry name" value="ASTACIN"/>
    <property type="match status" value="1"/>
</dbReference>
<dbReference type="Gene3D" id="3.40.390.10">
    <property type="entry name" value="Collagenase (Catalytic Domain)"/>
    <property type="match status" value="1"/>
</dbReference>
<feature type="region of interest" description="Disordered" evidence="2">
    <location>
        <begin position="13"/>
        <end position="35"/>
    </location>
</feature>
<comment type="caution">
    <text evidence="5">The sequence shown here is derived from an EMBL/GenBank/DDBJ whole genome shotgun (WGS) entry which is preliminary data.</text>
</comment>
<dbReference type="EMBL" id="BTRK01000002">
    <property type="protein sequence ID" value="GMR35645.1"/>
    <property type="molecule type" value="Genomic_DNA"/>
</dbReference>
<dbReference type="InterPro" id="IPR001506">
    <property type="entry name" value="Peptidase_M12A"/>
</dbReference>
<reference evidence="6" key="1">
    <citation type="submission" date="2022-10" db="EMBL/GenBank/DDBJ databases">
        <title>Genome assembly of Pristionchus species.</title>
        <authorList>
            <person name="Yoshida K."/>
            <person name="Sommer R.J."/>
        </authorList>
    </citation>
    <scope>NUCLEOTIDE SEQUENCE [LARGE SCALE GENOMIC DNA]</scope>
    <source>
        <strain evidence="6">RS5460</strain>
    </source>
</reference>
<dbReference type="Proteomes" id="UP001328107">
    <property type="component" value="Unassembled WGS sequence"/>
</dbReference>
<dbReference type="AlphaFoldDB" id="A0AAN5C9F9"/>
<evidence type="ECO:0000259" key="4">
    <source>
        <dbReference type="PROSITE" id="PS51864"/>
    </source>
</evidence>
<dbReference type="GO" id="GO:0006508">
    <property type="term" value="P:proteolysis"/>
    <property type="evidence" value="ECO:0007669"/>
    <property type="project" value="InterPro"/>
</dbReference>
<protein>
    <recommendedName>
        <fullName evidence="4">Peptidase M12A domain-containing protein</fullName>
    </recommendedName>
</protein>
<gene>
    <name evidence="5" type="ORF">PMAYCL1PPCAC_05840</name>
</gene>
<dbReference type="GO" id="GO:0004222">
    <property type="term" value="F:metalloendopeptidase activity"/>
    <property type="evidence" value="ECO:0007669"/>
    <property type="project" value="InterPro"/>
</dbReference>
<keyword evidence="3" id="KW-0732">Signal</keyword>
<feature type="non-terminal residue" evidence="5">
    <location>
        <position position="1"/>
    </location>
</feature>
<feature type="chain" id="PRO_5042828072" description="Peptidase M12A domain-containing protein" evidence="3">
    <location>
        <begin position="17"/>
        <end position="253"/>
    </location>
</feature>
<evidence type="ECO:0000256" key="1">
    <source>
        <dbReference type="PROSITE-ProRule" id="PRU01211"/>
    </source>
</evidence>
<feature type="non-terminal residue" evidence="5">
    <location>
        <position position="253"/>
    </location>
</feature>
<evidence type="ECO:0000313" key="6">
    <source>
        <dbReference type="Proteomes" id="UP001328107"/>
    </source>
</evidence>
<organism evidence="5 6">
    <name type="scientific">Pristionchus mayeri</name>
    <dbReference type="NCBI Taxonomy" id="1317129"/>
    <lineage>
        <taxon>Eukaryota</taxon>
        <taxon>Metazoa</taxon>
        <taxon>Ecdysozoa</taxon>
        <taxon>Nematoda</taxon>
        <taxon>Chromadorea</taxon>
        <taxon>Rhabditida</taxon>
        <taxon>Rhabditina</taxon>
        <taxon>Diplogasteromorpha</taxon>
        <taxon>Diplogasteroidea</taxon>
        <taxon>Neodiplogasteridae</taxon>
        <taxon>Pristionchus</taxon>
    </lineage>
</organism>
<feature type="signal peptide" evidence="3">
    <location>
        <begin position="1"/>
        <end position="16"/>
    </location>
</feature>
<feature type="compositionally biased region" description="Basic and acidic residues" evidence="2">
    <location>
        <begin position="25"/>
        <end position="35"/>
    </location>
</feature>